<evidence type="ECO:0000256" key="7">
    <source>
        <dbReference type="ARBA" id="ARBA00022737"/>
    </source>
</evidence>
<keyword evidence="11" id="KW-0325">Glycoprotein</keyword>
<dbReference type="Pfam" id="PF23598">
    <property type="entry name" value="LRR_14"/>
    <property type="match status" value="1"/>
</dbReference>
<evidence type="ECO:0000256" key="3">
    <source>
        <dbReference type="ARBA" id="ARBA00022475"/>
    </source>
</evidence>
<dbReference type="InterPro" id="IPR055414">
    <property type="entry name" value="LRR_R13L4/SHOC2-like"/>
</dbReference>
<dbReference type="GeneID" id="106762523"/>
<dbReference type="AlphaFoldDB" id="A0A1S3U7J5"/>
<dbReference type="InterPro" id="IPR046956">
    <property type="entry name" value="RLP23-like"/>
</dbReference>
<comment type="similarity">
    <text evidence="2">Belongs to the RLP family.</text>
</comment>
<dbReference type="Pfam" id="PF08263">
    <property type="entry name" value="LRRNT_2"/>
    <property type="match status" value="1"/>
</dbReference>
<evidence type="ECO:0000256" key="10">
    <source>
        <dbReference type="ARBA" id="ARBA00023170"/>
    </source>
</evidence>
<dbReference type="InterPro" id="IPR013210">
    <property type="entry name" value="LRR_N_plant-typ"/>
</dbReference>
<keyword evidence="10" id="KW-0675">Receptor</keyword>
<dbReference type="InterPro" id="IPR032675">
    <property type="entry name" value="LRR_dom_sf"/>
</dbReference>
<comment type="subcellular location">
    <subcellularLocation>
        <location evidence="1">Cell membrane</location>
        <topology evidence="1">Single-pass type I membrane protein</topology>
    </subcellularLocation>
</comment>
<reference evidence="16" key="2">
    <citation type="submission" date="2025-08" db="UniProtKB">
        <authorList>
            <consortium name="RefSeq"/>
        </authorList>
    </citation>
    <scope>IDENTIFICATION</scope>
    <source>
        <tissue evidence="16">Leaf</tissue>
    </source>
</reference>
<evidence type="ECO:0000256" key="11">
    <source>
        <dbReference type="ARBA" id="ARBA00023180"/>
    </source>
</evidence>
<dbReference type="SMART" id="SM00369">
    <property type="entry name" value="LRR_TYP"/>
    <property type="match status" value="8"/>
</dbReference>
<keyword evidence="8 12" id="KW-1133">Transmembrane helix</keyword>
<dbReference type="SUPFAM" id="SSF52047">
    <property type="entry name" value="RNI-like"/>
    <property type="match status" value="1"/>
</dbReference>
<dbReference type="FunFam" id="3.80.10.10:FF:000095">
    <property type="entry name" value="LRR receptor-like serine/threonine-protein kinase GSO1"/>
    <property type="match status" value="1"/>
</dbReference>
<evidence type="ECO:0000256" key="5">
    <source>
        <dbReference type="ARBA" id="ARBA00022692"/>
    </source>
</evidence>
<dbReference type="STRING" id="3916.A0A1S3U7J5"/>
<evidence type="ECO:0000313" key="16">
    <source>
        <dbReference type="RefSeq" id="XP_014501976.1"/>
    </source>
</evidence>
<dbReference type="PANTHER" id="PTHR48063:SF63">
    <property type="entry name" value="LEUCINE-RICH RECEPTOR-LIKE KINASE FAMILY PROTEIN"/>
    <property type="match status" value="1"/>
</dbReference>
<dbReference type="PRINTS" id="PR00019">
    <property type="entry name" value="LEURICHRPT"/>
</dbReference>
<gene>
    <name evidence="16" type="primary">LOC106762523</name>
</gene>
<evidence type="ECO:0000256" key="8">
    <source>
        <dbReference type="ARBA" id="ARBA00022989"/>
    </source>
</evidence>
<accession>A0A1S3U7J5</accession>
<feature type="domain" description="Disease resistance R13L4/SHOC-2-like LRR" evidence="14">
    <location>
        <begin position="298"/>
        <end position="473"/>
    </location>
</feature>
<evidence type="ECO:0000256" key="1">
    <source>
        <dbReference type="ARBA" id="ARBA00004251"/>
    </source>
</evidence>
<dbReference type="PANTHER" id="PTHR48063">
    <property type="entry name" value="LRR RECEPTOR-LIKE KINASE"/>
    <property type="match status" value="1"/>
</dbReference>
<organism evidence="15 16">
    <name type="scientific">Vigna radiata var. radiata</name>
    <name type="common">Mung bean</name>
    <name type="synonym">Phaseolus aureus</name>
    <dbReference type="NCBI Taxonomy" id="3916"/>
    <lineage>
        <taxon>Eukaryota</taxon>
        <taxon>Viridiplantae</taxon>
        <taxon>Streptophyta</taxon>
        <taxon>Embryophyta</taxon>
        <taxon>Tracheophyta</taxon>
        <taxon>Spermatophyta</taxon>
        <taxon>Magnoliopsida</taxon>
        <taxon>eudicotyledons</taxon>
        <taxon>Gunneridae</taxon>
        <taxon>Pentapetalae</taxon>
        <taxon>rosids</taxon>
        <taxon>fabids</taxon>
        <taxon>Fabales</taxon>
        <taxon>Fabaceae</taxon>
        <taxon>Papilionoideae</taxon>
        <taxon>50 kb inversion clade</taxon>
        <taxon>NPAAA clade</taxon>
        <taxon>indigoferoid/millettioid clade</taxon>
        <taxon>Phaseoleae</taxon>
        <taxon>Vigna</taxon>
    </lineage>
</organism>
<dbReference type="RefSeq" id="XP_014501976.1">
    <property type="nucleotide sequence ID" value="XM_014646490.1"/>
</dbReference>
<evidence type="ECO:0000256" key="6">
    <source>
        <dbReference type="ARBA" id="ARBA00022729"/>
    </source>
</evidence>
<reference evidence="15" key="1">
    <citation type="journal article" date="2014" name="Nat. Commun.">
        <title>Genome sequence of mungbean and insights into evolution within Vigna species.</title>
        <authorList>
            <person name="Kang Y.J."/>
            <person name="Kim S.K."/>
            <person name="Kim M.Y."/>
            <person name="Lestari P."/>
            <person name="Kim K.H."/>
            <person name="Ha B.K."/>
            <person name="Jun T.H."/>
            <person name="Hwang W.J."/>
            <person name="Lee T."/>
            <person name="Lee J."/>
            <person name="Shim S."/>
            <person name="Yoon M.Y."/>
            <person name="Jang Y.E."/>
            <person name="Han K.S."/>
            <person name="Taeprayoon P."/>
            <person name="Yoon N."/>
            <person name="Somta P."/>
            <person name="Tanya P."/>
            <person name="Kim K.S."/>
            <person name="Gwag J.G."/>
            <person name="Moon J.K."/>
            <person name="Lee Y.H."/>
            <person name="Park B.S."/>
            <person name="Bombarely A."/>
            <person name="Doyle J.J."/>
            <person name="Jackson S.A."/>
            <person name="Schafleitner R."/>
            <person name="Srinives P."/>
            <person name="Varshney R.K."/>
            <person name="Lee S.H."/>
        </authorList>
    </citation>
    <scope>NUCLEOTIDE SEQUENCE [LARGE SCALE GENOMIC DNA]</scope>
    <source>
        <strain evidence="15">cv. VC1973A</strain>
    </source>
</reference>
<evidence type="ECO:0000313" key="15">
    <source>
        <dbReference type="Proteomes" id="UP000087766"/>
    </source>
</evidence>
<keyword evidence="5 12" id="KW-0812">Transmembrane</keyword>
<dbReference type="SUPFAM" id="SSF52058">
    <property type="entry name" value="L domain-like"/>
    <property type="match status" value="2"/>
</dbReference>
<feature type="transmembrane region" description="Helical" evidence="12">
    <location>
        <begin position="874"/>
        <end position="896"/>
    </location>
</feature>
<evidence type="ECO:0000256" key="12">
    <source>
        <dbReference type="SAM" id="Phobius"/>
    </source>
</evidence>
<dbReference type="FunFam" id="3.80.10.10:FF:000383">
    <property type="entry name" value="Leucine-rich repeat receptor protein kinase EMS1"/>
    <property type="match status" value="1"/>
</dbReference>
<dbReference type="OrthoDB" id="1422573at2759"/>
<dbReference type="Gene3D" id="3.80.10.10">
    <property type="entry name" value="Ribonuclease Inhibitor"/>
    <property type="match status" value="4"/>
</dbReference>
<keyword evidence="4" id="KW-0433">Leucine-rich repeat</keyword>
<keyword evidence="7" id="KW-0677">Repeat</keyword>
<name>A0A1S3U7J5_VIGRR</name>
<dbReference type="Pfam" id="PF00560">
    <property type="entry name" value="LRR_1"/>
    <property type="match status" value="7"/>
</dbReference>
<dbReference type="KEGG" id="vra:106762523"/>
<dbReference type="GO" id="GO:0005886">
    <property type="term" value="C:plasma membrane"/>
    <property type="evidence" value="ECO:0007669"/>
    <property type="project" value="UniProtKB-SubCell"/>
</dbReference>
<evidence type="ECO:0000256" key="4">
    <source>
        <dbReference type="ARBA" id="ARBA00022614"/>
    </source>
</evidence>
<dbReference type="InterPro" id="IPR001611">
    <property type="entry name" value="Leu-rich_rpt"/>
</dbReference>
<sequence>MSTFGMCRETVCNGSERETLLKLKHHLIDPSNRLSSWNASLNPNCCHWYGVLCHNVTSHVAELHLTTPPPLYDESLGYYVYEEAYKEYSRRAFSGEINPSLVHLKHLNYLDFSNNLFYRKPFPSLIATMTSLTHLNLSYAEFIGNIPPQIGNLSNLLYLDLSYAVNGRITSHIGNLSNLLHLQLRGYYYGNVDWLSSLSKISYLHLGNLQLSGCTLPPYNQPSFLNISSIVTLDLSTISFVPKWIFGLKKLVSLFLYSNYFEGPISDGLRNLTLLENLYLRGNSFSIIPDWFYSSFPSLKILDLSENNLQGTISDALGNMTSLVVLDLSYNKLEGPIPTSFGIFHGLTTLRVQSSHLSGNLAVSLGKLSSLRTLSLSKNQLSGNPFESLRSLSKLSYLDINDNHFEGVVLENHLTNLTCLRGFYAAGNNLTLKVGPKWHPTFQLIELDMSSWQLGPNFPLWIQSQDKLDYLDLSNTGILDSIPYWFWETFSQTSFLNLSRNYIHGELGTTLKNPIFVPVVDLSANNLSGKFPSLSNRVGSLDLSSNSFSKPMDEFLCKNHKKPMNLEFLNLASNNLSGEIPDCWGIWPYLMDVNLQSNNFVGEIPQSMGSLIELTFLRIRKNLLSGTFPTVLKKNNKLILLDLGENDFSGTIPTWVGESFLHMKVLILRSNRFFGHIPNKICDMSLLQVLDLAQNNFTGNIPTSFNNLKAMTQMNKISVLLWLKGRGDEYKNFLGLVTSIDLSNNKLVGEIPREITDLNGLLFLNLSHNQLNGHIPQNIGNMGSLLSIDFSRNKLSGEIPPTISNLTFLSMLDLSYNNLNGKIPTGTQLQTFDASNFIGNNLCGPPLLVKCSSNDKILNYDRSGKRCDRHGVNLFFVGMTFGFVVGFWIVVGPLVICRSWRHAYFHFLDHVWFKLQYFF</sequence>
<proteinExistence type="inferred from homology"/>
<dbReference type="Proteomes" id="UP000087766">
    <property type="component" value="Chromosome 1"/>
</dbReference>
<dbReference type="InterPro" id="IPR003591">
    <property type="entry name" value="Leu-rich_rpt_typical-subtyp"/>
</dbReference>
<feature type="domain" description="Leucine-rich repeat-containing N-terminal plant-type" evidence="13">
    <location>
        <begin position="15"/>
        <end position="53"/>
    </location>
</feature>
<keyword evidence="6" id="KW-0732">Signal</keyword>
<evidence type="ECO:0000256" key="9">
    <source>
        <dbReference type="ARBA" id="ARBA00023136"/>
    </source>
</evidence>
<evidence type="ECO:0000259" key="13">
    <source>
        <dbReference type="Pfam" id="PF08263"/>
    </source>
</evidence>
<keyword evidence="9 12" id="KW-0472">Membrane</keyword>
<keyword evidence="15" id="KW-1185">Reference proteome</keyword>
<evidence type="ECO:0000259" key="14">
    <source>
        <dbReference type="Pfam" id="PF23598"/>
    </source>
</evidence>
<protein>
    <submittedName>
        <fullName evidence="16">Probable leucine-rich repeat receptor-like protein kinase At1g35710</fullName>
    </submittedName>
</protein>
<evidence type="ECO:0000256" key="2">
    <source>
        <dbReference type="ARBA" id="ARBA00009592"/>
    </source>
</evidence>
<keyword evidence="3" id="KW-1003">Cell membrane</keyword>